<name>A0ACB9GF96_CICIN</name>
<evidence type="ECO:0000313" key="2">
    <source>
        <dbReference type="Proteomes" id="UP001055811"/>
    </source>
</evidence>
<sequence>MEAARTSAGSSVAQHTIPITNNVIMLEQKMIPESSPVGERPFAENRGDSPWEQSFTYIPGPLLDLKGPRPSHFPSFSIYAYKCLSLGLREYDPALHQLDFVGSDVALKMASQWPELGANGSALGLLARKTDAFRGTKPGPADPPIAYAEKPSQQRPKFSSRVLFVAAEVGNTEYLVEVIGQYPDLIWRTNDHGHTIFHVAARHRHMDIYNLVHEIGSMKDMITPLKDENGNNMLHLVGKCAKKNQYQNDSGVGLQMQSELLWFKVLVHLRDIWMSNFCV</sequence>
<evidence type="ECO:0000313" key="1">
    <source>
        <dbReference type="EMBL" id="KAI3782168.1"/>
    </source>
</evidence>
<reference evidence="2" key="1">
    <citation type="journal article" date="2022" name="Mol. Ecol. Resour.">
        <title>The genomes of chicory, endive, great burdock and yacon provide insights into Asteraceae palaeo-polyploidization history and plant inulin production.</title>
        <authorList>
            <person name="Fan W."/>
            <person name="Wang S."/>
            <person name="Wang H."/>
            <person name="Wang A."/>
            <person name="Jiang F."/>
            <person name="Liu H."/>
            <person name="Zhao H."/>
            <person name="Xu D."/>
            <person name="Zhang Y."/>
        </authorList>
    </citation>
    <scope>NUCLEOTIDE SEQUENCE [LARGE SCALE GENOMIC DNA]</scope>
    <source>
        <strain evidence="2">cv. Punajuju</strain>
    </source>
</reference>
<dbReference type="Proteomes" id="UP001055811">
    <property type="component" value="Linkage Group LG02"/>
</dbReference>
<gene>
    <name evidence="1" type="ORF">L2E82_12202</name>
</gene>
<accession>A0ACB9GF96</accession>
<comment type="caution">
    <text evidence="1">The sequence shown here is derived from an EMBL/GenBank/DDBJ whole genome shotgun (WGS) entry which is preliminary data.</text>
</comment>
<organism evidence="1 2">
    <name type="scientific">Cichorium intybus</name>
    <name type="common">Chicory</name>
    <dbReference type="NCBI Taxonomy" id="13427"/>
    <lineage>
        <taxon>Eukaryota</taxon>
        <taxon>Viridiplantae</taxon>
        <taxon>Streptophyta</taxon>
        <taxon>Embryophyta</taxon>
        <taxon>Tracheophyta</taxon>
        <taxon>Spermatophyta</taxon>
        <taxon>Magnoliopsida</taxon>
        <taxon>eudicotyledons</taxon>
        <taxon>Gunneridae</taxon>
        <taxon>Pentapetalae</taxon>
        <taxon>asterids</taxon>
        <taxon>campanulids</taxon>
        <taxon>Asterales</taxon>
        <taxon>Asteraceae</taxon>
        <taxon>Cichorioideae</taxon>
        <taxon>Cichorieae</taxon>
        <taxon>Cichoriinae</taxon>
        <taxon>Cichorium</taxon>
    </lineage>
</organism>
<keyword evidence="2" id="KW-1185">Reference proteome</keyword>
<protein>
    <submittedName>
        <fullName evidence="1">Uncharacterized protein</fullName>
    </submittedName>
</protein>
<reference evidence="1 2" key="2">
    <citation type="journal article" date="2022" name="Mol. Ecol. Resour.">
        <title>The genomes of chicory, endive, great burdock and yacon provide insights into Asteraceae paleo-polyploidization history and plant inulin production.</title>
        <authorList>
            <person name="Fan W."/>
            <person name="Wang S."/>
            <person name="Wang H."/>
            <person name="Wang A."/>
            <person name="Jiang F."/>
            <person name="Liu H."/>
            <person name="Zhao H."/>
            <person name="Xu D."/>
            <person name="Zhang Y."/>
        </authorList>
    </citation>
    <scope>NUCLEOTIDE SEQUENCE [LARGE SCALE GENOMIC DNA]</scope>
    <source>
        <strain evidence="2">cv. Punajuju</strain>
        <tissue evidence="1">Leaves</tissue>
    </source>
</reference>
<dbReference type="EMBL" id="CM042010">
    <property type="protein sequence ID" value="KAI3782168.1"/>
    <property type="molecule type" value="Genomic_DNA"/>
</dbReference>
<proteinExistence type="predicted"/>